<proteinExistence type="predicted"/>
<dbReference type="WBParaSite" id="Pan_g13903.t1">
    <property type="protein sequence ID" value="Pan_g13903.t1"/>
    <property type="gene ID" value="Pan_g13903"/>
</dbReference>
<evidence type="ECO:0000313" key="2">
    <source>
        <dbReference type="Proteomes" id="UP000492821"/>
    </source>
</evidence>
<sequence length="67" mass="7345">MHSQLDRENMRQQVPSPSCENAPRSRRVITTSVRAAANTFSRSSCENVCLARSCDADVGIGFLVNGF</sequence>
<dbReference type="AlphaFoldDB" id="A0A7E4UYA1"/>
<accession>A0A7E4UYA1</accession>
<dbReference type="Proteomes" id="UP000492821">
    <property type="component" value="Unassembled WGS sequence"/>
</dbReference>
<reference evidence="3" key="2">
    <citation type="submission" date="2020-10" db="UniProtKB">
        <authorList>
            <consortium name="WormBaseParasite"/>
        </authorList>
    </citation>
    <scope>IDENTIFICATION</scope>
</reference>
<organism evidence="2 3">
    <name type="scientific">Panagrellus redivivus</name>
    <name type="common">Microworm</name>
    <dbReference type="NCBI Taxonomy" id="6233"/>
    <lineage>
        <taxon>Eukaryota</taxon>
        <taxon>Metazoa</taxon>
        <taxon>Ecdysozoa</taxon>
        <taxon>Nematoda</taxon>
        <taxon>Chromadorea</taxon>
        <taxon>Rhabditida</taxon>
        <taxon>Tylenchina</taxon>
        <taxon>Panagrolaimomorpha</taxon>
        <taxon>Panagrolaimoidea</taxon>
        <taxon>Panagrolaimidae</taxon>
        <taxon>Panagrellus</taxon>
    </lineage>
</organism>
<feature type="region of interest" description="Disordered" evidence="1">
    <location>
        <begin position="1"/>
        <end position="26"/>
    </location>
</feature>
<feature type="compositionally biased region" description="Basic and acidic residues" evidence="1">
    <location>
        <begin position="1"/>
        <end position="10"/>
    </location>
</feature>
<name>A0A7E4UYA1_PANRE</name>
<keyword evidence="2" id="KW-1185">Reference proteome</keyword>
<protein>
    <submittedName>
        <fullName evidence="3">Apple domain-containing protein</fullName>
    </submittedName>
</protein>
<evidence type="ECO:0000256" key="1">
    <source>
        <dbReference type="SAM" id="MobiDB-lite"/>
    </source>
</evidence>
<reference evidence="2" key="1">
    <citation type="journal article" date="2013" name="Genetics">
        <title>The draft genome and transcriptome of Panagrellus redivivus are shaped by the harsh demands of a free-living lifestyle.</title>
        <authorList>
            <person name="Srinivasan J."/>
            <person name="Dillman A.R."/>
            <person name="Macchietto M.G."/>
            <person name="Heikkinen L."/>
            <person name="Lakso M."/>
            <person name="Fracchia K.M."/>
            <person name="Antoshechkin I."/>
            <person name="Mortazavi A."/>
            <person name="Wong G."/>
            <person name="Sternberg P.W."/>
        </authorList>
    </citation>
    <scope>NUCLEOTIDE SEQUENCE [LARGE SCALE GENOMIC DNA]</scope>
    <source>
        <strain evidence="2">MT8872</strain>
    </source>
</reference>
<evidence type="ECO:0000313" key="3">
    <source>
        <dbReference type="WBParaSite" id="Pan_g13903.t1"/>
    </source>
</evidence>